<dbReference type="Gene3D" id="1.10.10.10">
    <property type="entry name" value="Winged helix-like DNA-binding domain superfamily/Winged helix DNA-binding domain"/>
    <property type="match status" value="1"/>
</dbReference>
<evidence type="ECO:0000256" key="2">
    <source>
        <dbReference type="ARBA" id="ARBA00023015"/>
    </source>
</evidence>
<dbReference type="InterPro" id="IPR037402">
    <property type="entry name" value="YidZ_PBP2"/>
</dbReference>
<organism evidence="6 7">
    <name type="scientific">Thalassotalea loyana</name>
    <dbReference type="NCBI Taxonomy" id="280483"/>
    <lineage>
        <taxon>Bacteria</taxon>
        <taxon>Pseudomonadati</taxon>
        <taxon>Pseudomonadota</taxon>
        <taxon>Gammaproteobacteria</taxon>
        <taxon>Alteromonadales</taxon>
        <taxon>Colwelliaceae</taxon>
        <taxon>Thalassotalea</taxon>
    </lineage>
</organism>
<dbReference type="SUPFAM" id="SSF46785">
    <property type="entry name" value="Winged helix' DNA-binding domain"/>
    <property type="match status" value="1"/>
</dbReference>
<evidence type="ECO:0000256" key="4">
    <source>
        <dbReference type="ARBA" id="ARBA00023163"/>
    </source>
</evidence>
<dbReference type="Pfam" id="PF03466">
    <property type="entry name" value="LysR_substrate"/>
    <property type="match status" value="1"/>
</dbReference>
<keyword evidence="3" id="KW-0238">DNA-binding</keyword>
<evidence type="ECO:0000256" key="1">
    <source>
        <dbReference type="ARBA" id="ARBA00009437"/>
    </source>
</evidence>
<dbReference type="Proteomes" id="UP001157134">
    <property type="component" value="Unassembled WGS sequence"/>
</dbReference>
<dbReference type="PROSITE" id="PS50931">
    <property type="entry name" value="HTH_LYSR"/>
    <property type="match status" value="1"/>
</dbReference>
<dbReference type="InterPro" id="IPR036390">
    <property type="entry name" value="WH_DNA-bd_sf"/>
</dbReference>
<comment type="similarity">
    <text evidence="1">Belongs to the LysR transcriptional regulatory family.</text>
</comment>
<keyword evidence="2" id="KW-0805">Transcription regulation</keyword>
<dbReference type="PANTHER" id="PTHR30118:SF15">
    <property type="entry name" value="TRANSCRIPTIONAL REGULATORY PROTEIN"/>
    <property type="match status" value="1"/>
</dbReference>
<dbReference type="InterPro" id="IPR000847">
    <property type="entry name" value="LysR_HTH_N"/>
</dbReference>
<sequence length="308" mass="34701">MLHSKIDLNLFTVLLEVYQQGSITAAAEKLHITQPAVSHSLARLREKFNDPLFIRHGRKMVPSETCQTIMPKIIESLANLEATLVPNSSFDISQHNKEIKLGLRDILESLFFPPLMTDLVTNTPNMKIRSRQISHLEMEQLLTEQAIDVVIDVLVPTSEKINSQFVCNEHFSLVCRPDHPILKALTLENYQRFPHGIVTLKGATVDIVDMALAKHGVSRNVALRCEHYFAAASVACHCDMLLTMPNAYANTLKGKLPIVVSPLPFEVPLLPVHMYWHQQTDADPINQWIREKLMAIAHQLFPVGINPS</sequence>
<dbReference type="InterPro" id="IPR005119">
    <property type="entry name" value="LysR_subst-bd"/>
</dbReference>
<dbReference type="PANTHER" id="PTHR30118">
    <property type="entry name" value="HTH-TYPE TRANSCRIPTIONAL REGULATOR LEUO-RELATED"/>
    <property type="match status" value="1"/>
</dbReference>
<dbReference type="RefSeq" id="WP_284297978.1">
    <property type="nucleotide sequence ID" value="NZ_BSSV01000003.1"/>
</dbReference>
<dbReference type="InterPro" id="IPR036388">
    <property type="entry name" value="WH-like_DNA-bd_sf"/>
</dbReference>
<evidence type="ECO:0000313" key="7">
    <source>
        <dbReference type="Proteomes" id="UP001157134"/>
    </source>
</evidence>
<proteinExistence type="inferred from homology"/>
<comment type="caution">
    <text evidence="6">The sequence shown here is derived from an EMBL/GenBank/DDBJ whole genome shotgun (WGS) entry which is preliminary data.</text>
</comment>
<evidence type="ECO:0000313" key="6">
    <source>
        <dbReference type="EMBL" id="GLX85663.1"/>
    </source>
</evidence>
<protein>
    <submittedName>
        <fullName evidence="6">Transcriptional regulator</fullName>
    </submittedName>
</protein>
<dbReference type="Gene3D" id="3.40.190.10">
    <property type="entry name" value="Periplasmic binding protein-like II"/>
    <property type="match status" value="2"/>
</dbReference>
<name>A0ABQ6HC31_9GAMM</name>
<dbReference type="PRINTS" id="PR00039">
    <property type="entry name" value="HTHLYSR"/>
</dbReference>
<dbReference type="EMBL" id="BSSV01000003">
    <property type="protein sequence ID" value="GLX85663.1"/>
    <property type="molecule type" value="Genomic_DNA"/>
</dbReference>
<reference evidence="6 7" key="1">
    <citation type="submission" date="2023-03" db="EMBL/GenBank/DDBJ databases">
        <title>Thalassotalea loyana LMG 22536T draft genome sequence.</title>
        <authorList>
            <person name="Sawabe T."/>
        </authorList>
    </citation>
    <scope>NUCLEOTIDE SEQUENCE [LARGE SCALE GENOMIC DNA]</scope>
    <source>
        <strain evidence="6 7">LMG 22536</strain>
    </source>
</reference>
<keyword evidence="4" id="KW-0804">Transcription</keyword>
<keyword evidence="7" id="KW-1185">Reference proteome</keyword>
<evidence type="ECO:0000256" key="3">
    <source>
        <dbReference type="ARBA" id="ARBA00023125"/>
    </source>
</evidence>
<feature type="domain" description="HTH lysR-type" evidence="5">
    <location>
        <begin position="6"/>
        <end position="63"/>
    </location>
</feature>
<accession>A0ABQ6HC31</accession>
<dbReference type="InterPro" id="IPR050389">
    <property type="entry name" value="LysR-type_TF"/>
</dbReference>
<dbReference type="SUPFAM" id="SSF53850">
    <property type="entry name" value="Periplasmic binding protein-like II"/>
    <property type="match status" value="1"/>
</dbReference>
<evidence type="ECO:0000259" key="5">
    <source>
        <dbReference type="PROSITE" id="PS50931"/>
    </source>
</evidence>
<dbReference type="CDD" id="cd08417">
    <property type="entry name" value="PBP2_Nitroaromatics_like"/>
    <property type="match status" value="1"/>
</dbReference>
<gene>
    <name evidence="6" type="ORF">tloyanaT_19150</name>
</gene>
<dbReference type="Pfam" id="PF00126">
    <property type="entry name" value="HTH_1"/>
    <property type="match status" value="1"/>
</dbReference>